<organism evidence="5 6">
    <name type="scientific">Nocardia huaxiensis</name>
    <dbReference type="NCBI Taxonomy" id="2755382"/>
    <lineage>
        <taxon>Bacteria</taxon>
        <taxon>Bacillati</taxon>
        <taxon>Actinomycetota</taxon>
        <taxon>Actinomycetes</taxon>
        <taxon>Mycobacteriales</taxon>
        <taxon>Nocardiaceae</taxon>
        <taxon>Nocardia</taxon>
    </lineage>
</organism>
<dbReference type="InterPro" id="IPR036271">
    <property type="entry name" value="Tet_transcr_reg_TetR-rel_C_sf"/>
</dbReference>
<dbReference type="PANTHER" id="PTHR30055:SF226">
    <property type="entry name" value="HTH-TYPE TRANSCRIPTIONAL REGULATOR PKSA"/>
    <property type="match status" value="1"/>
</dbReference>
<dbReference type="PANTHER" id="PTHR30055">
    <property type="entry name" value="HTH-TYPE TRANSCRIPTIONAL REGULATOR RUTR"/>
    <property type="match status" value="1"/>
</dbReference>
<keyword evidence="6" id="KW-1185">Reference proteome</keyword>
<dbReference type="PRINTS" id="PR00455">
    <property type="entry name" value="HTHTETR"/>
</dbReference>
<dbReference type="PROSITE" id="PS50977">
    <property type="entry name" value="HTH_TETR_2"/>
    <property type="match status" value="1"/>
</dbReference>
<gene>
    <name evidence="5" type="ORF">H0264_27475</name>
</gene>
<dbReference type="Proteomes" id="UP000515512">
    <property type="component" value="Chromosome"/>
</dbReference>
<feature type="DNA-binding region" description="H-T-H motif" evidence="2">
    <location>
        <begin position="67"/>
        <end position="86"/>
    </location>
</feature>
<dbReference type="InterPro" id="IPR009057">
    <property type="entry name" value="Homeodomain-like_sf"/>
</dbReference>
<proteinExistence type="predicted"/>
<dbReference type="GO" id="GO:0003700">
    <property type="term" value="F:DNA-binding transcription factor activity"/>
    <property type="evidence" value="ECO:0007669"/>
    <property type="project" value="TreeGrafter"/>
</dbReference>
<dbReference type="Gene3D" id="1.10.357.10">
    <property type="entry name" value="Tetracycline Repressor, domain 2"/>
    <property type="match status" value="1"/>
</dbReference>
<keyword evidence="1 2" id="KW-0238">DNA-binding</keyword>
<dbReference type="GO" id="GO:0000976">
    <property type="term" value="F:transcription cis-regulatory region binding"/>
    <property type="evidence" value="ECO:0007669"/>
    <property type="project" value="TreeGrafter"/>
</dbReference>
<dbReference type="EMBL" id="CP059399">
    <property type="protein sequence ID" value="QLY29033.1"/>
    <property type="molecule type" value="Genomic_DNA"/>
</dbReference>
<evidence type="ECO:0000259" key="4">
    <source>
        <dbReference type="PROSITE" id="PS50977"/>
    </source>
</evidence>
<dbReference type="Pfam" id="PF00440">
    <property type="entry name" value="TetR_N"/>
    <property type="match status" value="1"/>
</dbReference>
<reference evidence="5 6" key="1">
    <citation type="submission" date="2020-07" db="EMBL/GenBank/DDBJ databases">
        <authorList>
            <person name="Zhuang K."/>
            <person name="Ran Y."/>
        </authorList>
    </citation>
    <scope>NUCLEOTIDE SEQUENCE [LARGE SCALE GENOMIC DNA]</scope>
    <source>
        <strain evidence="5 6">WCH-YHL-001</strain>
    </source>
</reference>
<feature type="region of interest" description="Disordered" evidence="3">
    <location>
        <begin position="16"/>
        <end position="46"/>
    </location>
</feature>
<evidence type="ECO:0000313" key="6">
    <source>
        <dbReference type="Proteomes" id="UP000515512"/>
    </source>
</evidence>
<evidence type="ECO:0000256" key="2">
    <source>
        <dbReference type="PROSITE-ProRule" id="PRU00335"/>
    </source>
</evidence>
<evidence type="ECO:0000256" key="1">
    <source>
        <dbReference type="ARBA" id="ARBA00023125"/>
    </source>
</evidence>
<dbReference type="InterPro" id="IPR001647">
    <property type="entry name" value="HTH_TetR"/>
</dbReference>
<feature type="domain" description="HTH tetR-type" evidence="4">
    <location>
        <begin position="45"/>
        <end position="104"/>
    </location>
</feature>
<dbReference type="KEGG" id="nhu:H0264_27475"/>
<sequence>MGTWCTRSDVQRKTPDRYAESVVHTEGKVDSLHARRAASRGDRGEERRREIITAAIEAIEERGPNASTGDFASRAGLNRAHIYRHFASKEELDREVTLRLYREHKQRIREGIRTHETPMDAIRGPITRHVTWAHEHPNLFHFLVSRRYARTDDHPPRTESAFAFEIASAGEQYIPGFADHRDAADGFIIAVHGLIDASIQWWLDHPRETREQLIDRLSTQSWLLLRQRLDEIGVELDPRVPSPETPS</sequence>
<evidence type="ECO:0000313" key="5">
    <source>
        <dbReference type="EMBL" id="QLY29033.1"/>
    </source>
</evidence>
<protein>
    <submittedName>
        <fullName evidence="5">TetR/AcrR family transcriptional regulator</fullName>
    </submittedName>
</protein>
<dbReference type="SUPFAM" id="SSF46689">
    <property type="entry name" value="Homeodomain-like"/>
    <property type="match status" value="1"/>
</dbReference>
<dbReference type="InterPro" id="IPR050109">
    <property type="entry name" value="HTH-type_TetR-like_transc_reg"/>
</dbReference>
<evidence type="ECO:0000256" key="3">
    <source>
        <dbReference type="SAM" id="MobiDB-lite"/>
    </source>
</evidence>
<name>A0A7D6V8N3_9NOCA</name>
<dbReference type="SUPFAM" id="SSF48498">
    <property type="entry name" value="Tetracyclin repressor-like, C-terminal domain"/>
    <property type="match status" value="1"/>
</dbReference>
<dbReference type="AlphaFoldDB" id="A0A7D6V8N3"/>
<accession>A0A7D6V8N3</accession>